<evidence type="ECO:0000313" key="2">
    <source>
        <dbReference type="Proteomes" id="UP000030671"/>
    </source>
</evidence>
<dbReference type="RefSeq" id="XP_009552493.1">
    <property type="nucleotide sequence ID" value="XM_009554198.1"/>
</dbReference>
<dbReference type="Proteomes" id="UP000030671">
    <property type="component" value="Unassembled WGS sequence"/>
</dbReference>
<reference evidence="1 2" key="1">
    <citation type="journal article" date="2012" name="New Phytol.">
        <title>Insight into trade-off between wood decay and parasitism from the genome of a fungal forest pathogen.</title>
        <authorList>
            <person name="Olson A."/>
            <person name="Aerts A."/>
            <person name="Asiegbu F."/>
            <person name="Belbahri L."/>
            <person name="Bouzid O."/>
            <person name="Broberg A."/>
            <person name="Canback B."/>
            <person name="Coutinho P.M."/>
            <person name="Cullen D."/>
            <person name="Dalman K."/>
            <person name="Deflorio G."/>
            <person name="van Diepen L.T."/>
            <person name="Dunand C."/>
            <person name="Duplessis S."/>
            <person name="Durling M."/>
            <person name="Gonthier P."/>
            <person name="Grimwood J."/>
            <person name="Fossdal C.G."/>
            <person name="Hansson D."/>
            <person name="Henrissat B."/>
            <person name="Hietala A."/>
            <person name="Himmelstrand K."/>
            <person name="Hoffmeister D."/>
            <person name="Hogberg N."/>
            <person name="James T.Y."/>
            <person name="Karlsson M."/>
            <person name="Kohler A."/>
            <person name="Kues U."/>
            <person name="Lee Y.H."/>
            <person name="Lin Y.C."/>
            <person name="Lind M."/>
            <person name="Lindquist E."/>
            <person name="Lombard V."/>
            <person name="Lucas S."/>
            <person name="Lunden K."/>
            <person name="Morin E."/>
            <person name="Murat C."/>
            <person name="Park J."/>
            <person name="Raffaello T."/>
            <person name="Rouze P."/>
            <person name="Salamov A."/>
            <person name="Schmutz J."/>
            <person name="Solheim H."/>
            <person name="Stahlberg J."/>
            <person name="Velez H."/>
            <person name="de Vries R.P."/>
            <person name="Wiebenga A."/>
            <person name="Woodward S."/>
            <person name="Yakovlev I."/>
            <person name="Garbelotto M."/>
            <person name="Martin F."/>
            <person name="Grigoriev I.V."/>
            <person name="Stenlid J."/>
        </authorList>
    </citation>
    <scope>NUCLEOTIDE SEQUENCE [LARGE SCALE GENOMIC DNA]</scope>
    <source>
        <strain evidence="1 2">TC 32-1</strain>
    </source>
</reference>
<organism evidence="1 2">
    <name type="scientific">Heterobasidion irregulare (strain TC 32-1)</name>
    <dbReference type="NCBI Taxonomy" id="747525"/>
    <lineage>
        <taxon>Eukaryota</taxon>
        <taxon>Fungi</taxon>
        <taxon>Dikarya</taxon>
        <taxon>Basidiomycota</taxon>
        <taxon>Agaricomycotina</taxon>
        <taxon>Agaricomycetes</taxon>
        <taxon>Russulales</taxon>
        <taxon>Bondarzewiaceae</taxon>
        <taxon>Heterobasidion</taxon>
        <taxon>Heterobasidion annosum species complex</taxon>
    </lineage>
</organism>
<keyword evidence="2" id="KW-1185">Reference proteome</keyword>
<accession>W4JQ32</accession>
<gene>
    <name evidence="1" type="ORF">HETIRDRAFT_56295</name>
</gene>
<dbReference type="InParanoid" id="W4JQ32"/>
<sequence length="67" mass="7059">HTYLEGTGSLTYLGLWAMGTFHSTATLSPEGTCGLYVPLVHALSKYLACSTSATLAGWALFFAGLQC</sequence>
<dbReference type="HOGENOM" id="CLU_196399_0_0_1"/>
<feature type="non-terminal residue" evidence="1">
    <location>
        <position position="1"/>
    </location>
</feature>
<name>W4JQ32_HETIT</name>
<dbReference type="KEGG" id="hir:HETIRDRAFT_56295"/>
<dbReference type="GeneID" id="20678355"/>
<proteinExistence type="predicted"/>
<dbReference type="AlphaFoldDB" id="W4JQ32"/>
<evidence type="ECO:0000313" key="1">
    <source>
        <dbReference type="EMBL" id="ETW75190.1"/>
    </source>
</evidence>
<protein>
    <submittedName>
        <fullName evidence="1">Uncharacterized protein</fullName>
    </submittedName>
</protein>
<dbReference type="OrthoDB" id="3251307at2759"/>
<dbReference type="EMBL" id="KI925466">
    <property type="protein sequence ID" value="ETW75190.1"/>
    <property type="molecule type" value="Genomic_DNA"/>
</dbReference>